<sequence length="124" mass="12308">MNTPRPISPARRRPAGGGRARSRRRGVRLRVLVLLLALLASGAYGGAPAAPDTAVAAGSGGVAAEPDPPGTALGPPARSGRRPPALLRPAPLPDAGPAGTGRPAPVAPGPPHAPRGLRSVVLRC</sequence>
<evidence type="ECO:0000313" key="3">
    <source>
        <dbReference type="Proteomes" id="UP001500460"/>
    </source>
</evidence>
<feature type="region of interest" description="Disordered" evidence="1">
    <location>
        <begin position="1"/>
        <end position="24"/>
    </location>
</feature>
<feature type="region of interest" description="Disordered" evidence="1">
    <location>
        <begin position="46"/>
        <end position="119"/>
    </location>
</feature>
<accession>A0ABP5XHF7</accession>
<proteinExistence type="predicted"/>
<name>A0ABP5XHF7_9ACTN</name>
<evidence type="ECO:0000313" key="2">
    <source>
        <dbReference type="EMBL" id="GAA2453554.1"/>
    </source>
</evidence>
<organism evidence="2 3">
    <name type="scientific">Streptomyces glaucus</name>
    <dbReference type="NCBI Taxonomy" id="284029"/>
    <lineage>
        <taxon>Bacteria</taxon>
        <taxon>Bacillati</taxon>
        <taxon>Actinomycetota</taxon>
        <taxon>Actinomycetes</taxon>
        <taxon>Kitasatosporales</taxon>
        <taxon>Streptomycetaceae</taxon>
        <taxon>Streptomyces</taxon>
    </lineage>
</organism>
<dbReference type="EMBL" id="BAAATK010000046">
    <property type="protein sequence ID" value="GAA2453554.1"/>
    <property type="molecule type" value="Genomic_DNA"/>
</dbReference>
<reference evidence="3" key="1">
    <citation type="journal article" date="2019" name="Int. J. Syst. Evol. Microbiol.">
        <title>The Global Catalogue of Microorganisms (GCM) 10K type strain sequencing project: providing services to taxonomists for standard genome sequencing and annotation.</title>
        <authorList>
            <consortium name="The Broad Institute Genomics Platform"/>
            <consortium name="The Broad Institute Genome Sequencing Center for Infectious Disease"/>
            <person name="Wu L."/>
            <person name="Ma J."/>
        </authorList>
    </citation>
    <scope>NUCLEOTIDE SEQUENCE [LARGE SCALE GENOMIC DNA]</scope>
    <source>
        <strain evidence="3">JCM 6922</strain>
    </source>
</reference>
<feature type="compositionally biased region" description="Low complexity" evidence="1">
    <location>
        <begin position="72"/>
        <end position="104"/>
    </location>
</feature>
<protein>
    <recommendedName>
        <fullName evidence="4">Secreted protein</fullName>
    </recommendedName>
</protein>
<comment type="caution">
    <text evidence="2">The sequence shown here is derived from an EMBL/GenBank/DDBJ whole genome shotgun (WGS) entry which is preliminary data.</text>
</comment>
<evidence type="ECO:0000256" key="1">
    <source>
        <dbReference type="SAM" id="MobiDB-lite"/>
    </source>
</evidence>
<dbReference type="Proteomes" id="UP001500460">
    <property type="component" value="Unassembled WGS sequence"/>
</dbReference>
<keyword evidence="3" id="KW-1185">Reference proteome</keyword>
<gene>
    <name evidence="2" type="ORF">GCM10010421_53080</name>
</gene>
<feature type="compositionally biased region" description="Low complexity" evidence="1">
    <location>
        <begin position="46"/>
        <end position="57"/>
    </location>
</feature>
<evidence type="ECO:0008006" key="4">
    <source>
        <dbReference type="Google" id="ProtNLM"/>
    </source>
</evidence>
<feature type="compositionally biased region" description="Basic residues" evidence="1">
    <location>
        <begin position="10"/>
        <end position="24"/>
    </location>
</feature>